<reference evidence="1 2" key="1">
    <citation type="submission" date="2020-08" db="EMBL/GenBank/DDBJ databases">
        <authorList>
            <person name="Mo P."/>
        </authorList>
    </citation>
    <scope>NUCLEOTIDE SEQUENCE [LARGE SCALE GENOMIC DNA]</scope>
    <source>
        <strain evidence="1 2">CGMCC 4.1532</strain>
    </source>
</reference>
<gene>
    <name evidence="1" type="ORF">H6H00_28620</name>
</gene>
<proteinExistence type="predicted"/>
<dbReference type="RefSeq" id="WP_185718744.1">
    <property type="nucleotide sequence ID" value="NZ_BAAAWI010000001.1"/>
</dbReference>
<sequence>MRALEHYDDATGTATKSAIFTQRVVAPRAPRLGADNPADALAICVDTFGEVRLTEIARLLGTDTDTARAGLGTLVFDQPPTSSPESGQLVTGPARLVVASEYLSGNVRAKLAAATEAAAADPAMAPNVAALREVIPADLGPSEIHARLGAPWIDAPDVQQFLRATLDDPGLRVEHPGGSIWAVKGAGVGVAATSTWGTTRREPCENTIEESPRAVRRRVTRRAKRVIAGWPIAMPARCRPTLTRLGVTPISTHR</sequence>
<evidence type="ECO:0000313" key="2">
    <source>
        <dbReference type="Proteomes" id="UP000515728"/>
    </source>
</evidence>
<evidence type="ECO:0000313" key="1">
    <source>
        <dbReference type="EMBL" id="QNG51993.1"/>
    </source>
</evidence>
<protein>
    <submittedName>
        <fullName evidence="1">Uncharacterized protein</fullName>
    </submittedName>
</protein>
<name>A0A7G7MGT2_9PSEU</name>
<accession>A0A7G7MGT2</accession>
<dbReference type="Proteomes" id="UP000515728">
    <property type="component" value="Chromosome"/>
</dbReference>
<dbReference type="KEGG" id="ppel:H6H00_28620"/>
<dbReference type="EMBL" id="CP060131">
    <property type="protein sequence ID" value="QNG51993.1"/>
    <property type="molecule type" value="Genomic_DNA"/>
</dbReference>
<organism evidence="1 2">
    <name type="scientific">Pseudonocardia petroleophila</name>
    <dbReference type="NCBI Taxonomy" id="37331"/>
    <lineage>
        <taxon>Bacteria</taxon>
        <taxon>Bacillati</taxon>
        <taxon>Actinomycetota</taxon>
        <taxon>Actinomycetes</taxon>
        <taxon>Pseudonocardiales</taxon>
        <taxon>Pseudonocardiaceae</taxon>
        <taxon>Pseudonocardia</taxon>
    </lineage>
</organism>
<dbReference type="AlphaFoldDB" id="A0A7G7MGT2"/>
<keyword evidence="2" id="KW-1185">Reference proteome</keyword>